<evidence type="ECO:0000256" key="2">
    <source>
        <dbReference type="ARBA" id="ARBA00023002"/>
    </source>
</evidence>
<evidence type="ECO:0000256" key="3">
    <source>
        <dbReference type="RuleBase" id="RU000363"/>
    </source>
</evidence>
<dbReference type="SMART" id="SM00822">
    <property type="entry name" value="PKS_KR"/>
    <property type="match status" value="1"/>
</dbReference>
<dbReference type="PANTHER" id="PTHR42879">
    <property type="entry name" value="3-OXOACYL-(ACYL-CARRIER-PROTEIN) REDUCTASE"/>
    <property type="match status" value="1"/>
</dbReference>
<dbReference type="GO" id="GO:0018454">
    <property type="term" value="F:acetoacetyl-CoA reductase activity"/>
    <property type="evidence" value="ECO:0007669"/>
    <property type="project" value="UniProtKB-EC"/>
</dbReference>
<dbReference type="RefSeq" id="WP_369601554.1">
    <property type="nucleotide sequence ID" value="NZ_CP154858.1"/>
</dbReference>
<dbReference type="PRINTS" id="PR00080">
    <property type="entry name" value="SDRFAMILY"/>
</dbReference>
<dbReference type="PRINTS" id="PR00081">
    <property type="entry name" value="GDHRDH"/>
</dbReference>
<dbReference type="InterPro" id="IPR057326">
    <property type="entry name" value="KR_dom"/>
</dbReference>
<proteinExistence type="inferred from homology"/>
<dbReference type="GO" id="GO:0042619">
    <property type="term" value="P:poly-hydroxybutyrate biosynthetic process"/>
    <property type="evidence" value="ECO:0007669"/>
    <property type="project" value="InterPro"/>
</dbReference>
<dbReference type="Gene3D" id="3.40.50.720">
    <property type="entry name" value="NAD(P)-binding Rossmann-like Domain"/>
    <property type="match status" value="1"/>
</dbReference>
<evidence type="ECO:0000256" key="1">
    <source>
        <dbReference type="ARBA" id="ARBA00006484"/>
    </source>
</evidence>
<dbReference type="Pfam" id="PF00106">
    <property type="entry name" value="adh_short"/>
    <property type="match status" value="1"/>
</dbReference>
<dbReference type="EC" id="1.1.1.36" evidence="5"/>
<dbReference type="GO" id="GO:0005737">
    <property type="term" value="C:cytoplasm"/>
    <property type="evidence" value="ECO:0007669"/>
    <property type="project" value="InterPro"/>
</dbReference>
<protein>
    <submittedName>
        <fullName evidence="5">Acetoacetyl-CoA reductase</fullName>
        <ecNumber evidence="5">1.1.1.36</ecNumber>
    </submittedName>
</protein>
<dbReference type="GO" id="GO:0032787">
    <property type="term" value="P:monocarboxylic acid metabolic process"/>
    <property type="evidence" value="ECO:0007669"/>
    <property type="project" value="UniProtKB-ARBA"/>
</dbReference>
<accession>A0AB39UW94</accession>
<dbReference type="NCBIfam" id="NF009466">
    <property type="entry name" value="PRK12826.1-2"/>
    <property type="match status" value="1"/>
</dbReference>
<dbReference type="AlphaFoldDB" id="A0AB39UW94"/>
<keyword evidence="2 5" id="KW-0560">Oxidoreductase</keyword>
<dbReference type="KEGG" id="tcd:AAIA72_00755"/>
<feature type="domain" description="Ketoreductase" evidence="4">
    <location>
        <begin position="6"/>
        <end position="188"/>
    </location>
</feature>
<dbReference type="PANTHER" id="PTHR42879:SF2">
    <property type="entry name" value="3-OXOACYL-[ACYL-CARRIER-PROTEIN] REDUCTASE FABG"/>
    <property type="match status" value="1"/>
</dbReference>
<reference evidence="5" key="1">
    <citation type="submission" date="2024-05" db="EMBL/GenBank/DDBJ databases">
        <title>Genome sequencing of novel strain.</title>
        <authorList>
            <person name="Ganbat D."/>
            <person name="Ganbat S."/>
            <person name="Lee S.-J."/>
        </authorList>
    </citation>
    <scope>NUCLEOTIDE SEQUENCE</scope>
    <source>
        <strain evidence="5">SMD15-11</strain>
    </source>
</reference>
<gene>
    <name evidence="5" type="primary">phbB</name>
    <name evidence="5" type="ORF">AAIA72_00755</name>
</gene>
<dbReference type="InterPro" id="IPR036291">
    <property type="entry name" value="NAD(P)-bd_dom_sf"/>
</dbReference>
<dbReference type="SUPFAM" id="SSF51735">
    <property type="entry name" value="NAD(P)-binding Rossmann-fold domains"/>
    <property type="match status" value="1"/>
</dbReference>
<evidence type="ECO:0000259" key="4">
    <source>
        <dbReference type="SMART" id="SM00822"/>
    </source>
</evidence>
<dbReference type="InterPro" id="IPR002347">
    <property type="entry name" value="SDR_fam"/>
</dbReference>
<evidence type="ECO:0000313" key="5">
    <source>
        <dbReference type="EMBL" id="XDT72548.1"/>
    </source>
</evidence>
<dbReference type="EMBL" id="CP154858">
    <property type="protein sequence ID" value="XDT72548.1"/>
    <property type="molecule type" value="Genomic_DNA"/>
</dbReference>
<dbReference type="NCBIfam" id="NF009464">
    <property type="entry name" value="PRK12824.1"/>
    <property type="match status" value="1"/>
</dbReference>
<comment type="similarity">
    <text evidence="1 3">Belongs to the short-chain dehydrogenases/reductases (SDR) family.</text>
</comment>
<dbReference type="FunFam" id="3.40.50.720:FF:000173">
    <property type="entry name" value="3-oxoacyl-[acyl-carrier protein] reductase"/>
    <property type="match status" value="1"/>
</dbReference>
<dbReference type="InterPro" id="IPR050259">
    <property type="entry name" value="SDR"/>
</dbReference>
<dbReference type="CDD" id="cd05333">
    <property type="entry name" value="BKR_SDR_c"/>
    <property type="match status" value="1"/>
</dbReference>
<dbReference type="InterPro" id="IPR011283">
    <property type="entry name" value="Acetoacetyl-CoA_reductase"/>
</dbReference>
<sequence length="251" mass="27091">METSRNIALVTGGTGGIGTSICQRLDEDGYHVIATYSSPEREAIARQWQAEQQELGHNIDIVQMDVASWDDCVRAGRLILETFGPVTVLVNNAGITRDAVMKKMTPQQWHAVIRTNLDSLFNVTQQFLPVMLDKGFGRIINISSINGEKGQFGQVNYSAAKAGVHGFTMALAQETARKGITVNTISPGYIATQMVMAVPEKVREAIIAQIPMGRLGKPEEIAHAVSFVASPLAGFMTGANLSVNGGQHMHA</sequence>
<organism evidence="5">
    <name type="scientific">Thermohahella caldifontis</name>
    <dbReference type="NCBI Taxonomy" id="3142973"/>
    <lineage>
        <taxon>Bacteria</taxon>
        <taxon>Pseudomonadati</taxon>
        <taxon>Pseudomonadota</taxon>
        <taxon>Gammaproteobacteria</taxon>
        <taxon>Oceanospirillales</taxon>
        <taxon>Hahellaceae</taxon>
        <taxon>Thermohahella</taxon>
    </lineage>
</organism>
<dbReference type="InterPro" id="IPR020904">
    <property type="entry name" value="Sc_DH/Rdtase_CS"/>
</dbReference>
<name>A0AB39UW94_9GAMM</name>
<dbReference type="NCBIfam" id="TIGR01829">
    <property type="entry name" value="AcAcCoA_reduct"/>
    <property type="match status" value="1"/>
</dbReference>
<dbReference type="PROSITE" id="PS00061">
    <property type="entry name" value="ADH_SHORT"/>
    <property type="match status" value="1"/>
</dbReference>